<proteinExistence type="predicted"/>
<evidence type="ECO:0008006" key="4">
    <source>
        <dbReference type="Google" id="ProtNLM"/>
    </source>
</evidence>
<feature type="chain" id="PRO_5006422935" description="DUF4410 domain-containing protein" evidence="1">
    <location>
        <begin position="19"/>
        <end position="222"/>
    </location>
</feature>
<evidence type="ECO:0000256" key="1">
    <source>
        <dbReference type="SAM" id="SignalP"/>
    </source>
</evidence>
<organism evidence="2 3">
    <name type="scientific">Verrucomicrobia subdivision 6 bacterium BACL9 MAG-120507-bin52</name>
    <dbReference type="NCBI Taxonomy" id="1655590"/>
    <lineage>
        <taxon>Bacteria</taxon>
        <taxon>Pseudomonadati</taxon>
        <taxon>Verrucomicrobiota</taxon>
        <taxon>Verrucomicrobiia</taxon>
        <taxon>Verrucomicrobiales</taxon>
        <taxon>Verrucomicrobia subdivision 6</taxon>
    </lineage>
</organism>
<dbReference type="AlphaFoldDB" id="A0A0R2RSF6"/>
<evidence type="ECO:0000313" key="3">
    <source>
        <dbReference type="Proteomes" id="UP000051269"/>
    </source>
</evidence>
<feature type="signal peptide" evidence="1">
    <location>
        <begin position="1"/>
        <end position="18"/>
    </location>
</feature>
<dbReference type="Proteomes" id="UP000051269">
    <property type="component" value="Unassembled WGS sequence"/>
</dbReference>
<name>A0A0R2RSF6_9BACT</name>
<gene>
    <name evidence="2" type="ORF">ABR82_04585</name>
</gene>
<dbReference type="EMBL" id="LIBO01000009">
    <property type="protein sequence ID" value="KRO63082.1"/>
    <property type="molecule type" value="Genomic_DNA"/>
</dbReference>
<accession>A0A0R2RSF6</accession>
<evidence type="ECO:0000313" key="2">
    <source>
        <dbReference type="EMBL" id="KRO63082.1"/>
    </source>
</evidence>
<reference evidence="2 3" key="1">
    <citation type="submission" date="2015-10" db="EMBL/GenBank/DDBJ databases">
        <title>Metagenome-Assembled Genomes uncover a global brackish microbiome.</title>
        <authorList>
            <person name="Hugerth L.W."/>
            <person name="Larsson J."/>
            <person name="Alneberg J."/>
            <person name="Lindh M.V."/>
            <person name="Legrand C."/>
            <person name="Pinhassi J."/>
            <person name="Andersson A.F."/>
        </authorList>
    </citation>
    <scope>NUCLEOTIDE SEQUENCE [LARGE SCALE GENOMIC DNA]</scope>
    <source>
        <strain evidence="2">BACL18 MAG-120507-bin52</strain>
    </source>
</reference>
<protein>
    <recommendedName>
        <fullName evidence="4">DUF4410 domain-containing protein</fullName>
    </recommendedName>
</protein>
<comment type="caution">
    <text evidence="2">The sequence shown here is derived from an EMBL/GenBank/DDBJ whole genome shotgun (WGS) entry which is preliminary data.</text>
</comment>
<sequence length="222" mass="23525">MNKSISLALLLSCLSCTAADEPVKPAEAVPAGSIIWPTEMAKKIYILPVKIDSGAIADAKKKNEQGISILPSDDEDETRKKLADLKTDITASIVEKMKDADLPAQVWTSSSPVPTDGWKLEGNVVNLDPGKKVLGTDNPVVGIVISVADSTHPITQPFLVYNCSAKGKIAPGPGISPFAKVGNFIASSTGLKESMQIDRLADSVSEKFTEAIEGHGLKKKDD</sequence>
<keyword evidence="1" id="KW-0732">Signal</keyword>